<dbReference type="GO" id="GO:0005198">
    <property type="term" value="F:structural molecule activity"/>
    <property type="evidence" value="ECO:0007669"/>
    <property type="project" value="InterPro"/>
</dbReference>
<dbReference type="GO" id="GO:0044780">
    <property type="term" value="P:bacterial-type flagellum assembly"/>
    <property type="evidence" value="ECO:0007669"/>
    <property type="project" value="InterPro"/>
</dbReference>
<dbReference type="InterPro" id="IPR049474">
    <property type="entry name" value="FlgK_D3"/>
</dbReference>
<dbReference type="SUPFAM" id="SSF64518">
    <property type="entry name" value="Phase 1 flagellin"/>
    <property type="match status" value="1"/>
</dbReference>
<dbReference type="GO" id="GO:0009424">
    <property type="term" value="C:bacterial-type flagellum hook"/>
    <property type="evidence" value="ECO:0007669"/>
    <property type="project" value="InterPro"/>
</dbReference>
<evidence type="ECO:0000256" key="2">
    <source>
        <dbReference type="ARBA" id="ARBA00004613"/>
    </source>
</evidence>
<dbReference type="Pfam" id="PF21159">
    <property type="entry name" value="FlgK_2nd"/>
    <property type="match status" value="1"/>
</dbReference>
<dbReference type="Proteomes" id="UP000243416">
    <property type="component" value="Unassembled WGS sequence"/>
</dbReference>
<dbReference type="PANTHER" id="PTHR30033:SF1">
    <property type="entry name" value="FLAGELLAR HOOK-ASSOCIATED PROTEIN 1"/>
    <property type="match status" value="1"/>
</dbReference>
<name>A0A656Z989_9PROT</name>
<dbReference type="GO" id="GO:0005576">
    <property type="term" value="C:extracellular region"/>
    <property type="evidence" value="ECO:0007669"/>
    <property type="project" value="UniProtKB-SubCell"/>
</dbReference>
<proteinExistence type="inferred from homology"/>
<dbReference type="InterPro" id="IPR049119">
    <property type="entry name" value="FlgK_D2-like"/>
</dbReference>
<dbReference type="PANTHER" id="PTHR30033">
    <property type="entry name" value="FLAGELLAR HOOK-ASSOCIATED PROTEIN 1"/>
    <property type="match status" value="1"/>
</dbReference>
<keyword evidence="6" id="KW-0975">Bacterial flagellum</keyword>
<evidence type="ECO:0000313" key="7">
    <source>
        <dbReference type="EMBL" id="KYC29311.1"/>
    </source>
</evidence>
<dbReference type="InterPro" id="IPR001444">
    <property type="entry name" value="Flag_bb_rod_N"/>
</dbReference>
<dbReference type="NCBIfam" id="TIGR02492">
    <property type="entry name" value="flgK_ends"/>
    <property type="match status" value="1"/>
</dbReference>
<protein>
    <recommendedName>
        <fullName evidence="4">Flagellar hook-associated protein 1</fullName>
    </recommendedName>
</protein>
<comment type="similarity">
    <text evidence="3">Belongs to the flagella basal body rod proteins family.</text>
</comment>
<dbReference type="InterPro" id="IPR010930">
    <property type="entry name" value="Flg_bb/hook_C_dom"/>
</dbReference>
<dbReference type="AlphaFoldDB" id="A0A656Z989"/>
<dbReference type="Pfam" id="PF22638">
    <property type="entry name" value="FlgK_D1"/>
    <property type="match status" value="1"/>
</dbReference>
<evidence type="ECO:0000256" key="5">
    <source>
        <dbReference type="ARBA" id="ARBA00022525"/>
    </source>
</evidence>
<keyword evidence="5" id="KW-0964">Secreted</keyword>
<dbReference type="OrthoDB" id="9802553at2"/>
<dbReference type="RefSeq" id="WP_067170030.1">
    <property type="nucleotide sequence ID" value="NZ_LFZK01000001.1"/>
</dbReference>
<organism evidence="7 8">
    <name type="scientific">Sterolibacterium denitrificans</name>
    <dbReference type="NCBI Taxonomy" id="157592"/>
    <lineage>
        <taxon>Bacteria</taxon>
        <taxon>Pseudomonadati</taxon>
        <taxon>Pseudomonadota</taxon>
        <taxon>Betaproteobacteria</taxon>
        <taxon>Nitrosomonadales</taxon>
        <taxon>Sterolibacteriaceae</taxon>
        <taxon>Sterolibacterium</taxon>
    </lineage>
</organism>
<evidence type="ECO:0000313" key="8">
    <source>
        <dbReference type="Proteomes" id="UP000243416"/>
    </source>
</evidence>
<comment type="subcellular location">
    <subcellularLocation>
        <location evidence="1">Bacterial flagellum</location>
    </subcellularLocation>
    <subcellularLocation>
        <location evidence="2">Secreted</location>
    </subcellularLocation>
</comment>
<reference evidence="7 8" key="1">
    <citation type="journal article" date="2016" name="ISME J.">
        <title>Integrated multi-omics analyses reveal the biochemical mechanisms and phylogenetic relevance of anaerobic androgen biodegradation in the environment.</title>
        <authorList>
            <person name="Yang F.C."/>
            <person name="Chen Y.L."/>
            <person name="Tang S.L."/>
            <person name="Yu C.P."/>
            <person name="Wang P.H."/>
            <person name="Ismail W."/>
            <person name="Wang C.H."/>
            <person name="Ding J.Y."/>
            <person name="Yang C.Y."/>
            <person name="Yang C.Y."/>
            <person name="Chiang Y.R."/>
        </authorList>
    </citation>
    <scope>NUCLEOTIDE SEQUENCE [LARGE SCALE GENOMIC DNA]</scope>
    <source>
        <strain evidence="7 8">DSM 13999</strain>
    </source>
</reference>
<evidence type="ECO:0000256" key="3">
    <source>
        <dbReference type="ARBA" id="ARBA00009677"/>
    </source>
</evidence>
<dbReference type="InterPro" id="IPR053927">
    <property type="entry name" value="FlgK_helical"/>
</dbReference>
<dbReference type="Pfam" id="PF21158">
    <property type="entry name" value="flgK_1st_1"/>
    <property type="match status" value="1"/>
</dbReference>
<dbReference type="Pfam" id="PF00460">
    <property type="entry name" value="Flg_bb_rod"/>
    <property type="match status" value="1"/>
</dbReference>
<dbReference type="InterPro" id="IPR002371">
    <property type="entry name" value="FlgK"/>
</dbReference>
<sequence>MGANILSIGVTGLNVAQANLATTGQNIANASTPGYTRQQIVQSANEPLYTGAGFFGQGVNVEAVKRVYNEYLTAQVLSAQSSSAALVSYQQQIDQVANLVADANSGMGPAISSFFSSLSQLSANSSSTPSRQAFLSDAQTLVARFHDLSERLDQITHQVNTQIVSEVTTINAYAQQIAELNQRIVIAQAAGQGQPANDLLDQRDLLISKLNQEIRVTVLPQDDGGYNLLIGSGQPLLVGNIVSTLAATQDAYDPLRTNVALQVPGGSLIQLPDSLLSGGTLGGLIAFRNETLDNVENALGRTAIALAQSFNDQHRLGQDLNGEMGGDFFSLSSPVVLPSSSNPLPQVMVEAEIVDVGKLMASDYLLTSNGSGNYTLKRLSDNAVLVNNGPLPASIDGLSFSLSATAPNGASYLIQPTRAGARDIAVALNNTSSIALAAPIRTSAALENAGNATISAGAVSEGFTPLTAGITLTHEANQLLGFPLGAVVSVNGGAPITITSDSPPTPVPYANGDTISFSGMSFKINGTPIDGDSFTIAANADGVSDNRNALLLGQLQTAKVLDGGTTSFQGSYAIMVNQIGNKAREVQVSSAAQQSLVDQAQKTRDSVSGVNLDEEAANLLRFQQAYQASARLISVANKLFDALLAI</sequence>
<dbReference type="Pfam" id="PF06429">
    <property type="entry name" value="Flg_bbr_C"/>
    <property type="match status" value="1"/>
</dbReference>
<evidence type="ECO:0000256" key="4">
    <source>
        <dbReference type="ARBA" id="ARBA00016244"/>
    </source>
</evidence>
<comment type="caution">
    <text evidence="7">The sequence shown here is derived from an EMBL/GenBank/DDBJ whole genome shotgun (WGS) entry which is preliminary data.</text>
</comment>
<accession>A0A656Z989</accession>
<evidence type="ECO:0000256" key="6">
    <source>
        <dbReference type="ARBA" id="ARBA00023143"/>
    </source>
</evidence>
<gene>
    <name evidence="7" type="ORF">ACY05_01920</name>
</gene>
<evidence type="ECO:0000256" key="1">
    <source>
        <dbReference type="ARBA" id="ARBA00004365"/>
    </source>
</evidence>
<dbReference type="EMBL" id="LFZK01000001">
    <property type="protein sequence ID" value="KYC29311.1"/>
    <property type="molecule type" value="Genomic_DNA"/>
</dbReference>
<keyword evidence="8" id="KW-1185">Reference proteome</keyword>
<dbReference type="PRINTS" id="PR01005">
    <property type="entry name" value="FLGHOOKAP1"/>
</dbReference>